<dbReference type="SUPFAM" id="SSF51246">
    <property type="entry name" value="Rudiment single hybrid motif"/>
    <property type="match status" value="1"/>
</dbReference>
<evidence type="ECO:0000313" key="8">
    <source>
        <dbReference type="Proteomes" id="UP000278143"/>
    </source>
</evidence>
<dbReference type="Gene3D" id="3.30.700.40">
    <property type="match status" value="1"/>
</dbReference>
<dbReference type="OrthoDB" id="196847at2759"/>
<feature type="domain" description="Lipoyl-binding" evidence="5">
    <location>
        <begin position="240"/>
        <end position="309"/>
    </location>
</feature>
<feature type="domain" description="Biotin carboxylation" evidence="6">
    <location>
        <begin position="1"/>
        <end position="106"/>
    </location>
</feature>
<dbReference type="Pfam" id="PF00364">
    <property type="entry name" value="Biotin_lipoyl"/>
    <property type="match status" value="1"/>
</dbReference>
<dbReference type="InterPro" id="IPR005482">
    <property type="entry name" value="Biotin_COase_C"/>
</dbReference>
<sequence>MARGFLPDTGPLLHLRQPTADDPAVIRVETGVRQGDAVSVYSDPMISKLVVHGRARREALRFLRNSLEQYQIVGPNTNIEFLTTVIEHPVFKAGEKYEADLFPASKPAAPHIIAQAALAIVLDPHSPWASLGGWRPNYRRTETITLYDGEDRPVTVEITPQSSDTFNIKISAKDGTTTEYDQAQASIDKDGALLASLGDQRFHTNIITQGDKLHVFDETGKRTLVMATPKYLSSLSNEAAGSVKTPMPCKISQVMVVPGQTVKMGTPLVVLEAMKMEHVIKSPQDGVIDRILFAAGDLAGENKLLVTFKAEETA</sequence>
<dbReference type="Gene3D" id="3.30.470.20">
    <property type="entry name" value="ATP-grasp fold, B domain"/>
    <property type="match status" value="1"/>
</dbReference>
<dbReference type="InterPro" id="IPR050856">
    <property type="entry name" value="Biotin_carboxylase_complex"/>
</dbReference>
<dbReference type="InterPro" id="IPR001882">
    <property type="entry name" value="Biotin_BS"/>
</dbReference>
<dbReference type="InterPro" id="IPR011764">
    <property type="entry name" value="Biotin_carboxylation_dom"/>
</dbReference>
<accession>A0A4P9YR56</accession>
<organism evidence="7 8">
    <name type="scientific">Syncephalis pseudoplumigaleata</name>
    <dbReference type="NCBI Taxonomy" id="1712513"/>
    <lineage>
        <taxon>Eukaryota</taxon>
        <taxon>Fungi</taxon>
        <taxon>Fungi incertae sedis</taxon>
        <taxon>Zoopagomycota</taxon>
        <taxon>Zoopagomycotina</taxon>
        <taxon>Zoopagomycetes</taxon>
        <taxon>Zoopagales</taxon>
        <taxon>Piptocephalidaceae</taxon>
        <taxon>Syncephalis</taxon>
    </lineage>
</organism>
<gene>
    <name evidence="7" type="ORF">SYNPS1DRAFT_25956</name>
</gene>
<dbReference type="GO" id="GO:0004485">
    <property type="term" value="F:methylcrotonoyl-CoA carboxylase activity"/>
    <property type="evidence" value="ECO:0007669"/>
    <property type="project" value="TreeGrafter"/>
</dbReference>
<evidence type="ECO:0000313" key="7">
    <source>
        <dbReference type="EMBL" id="RKP22343.1"/>
    </source>
</evidence>
<name>A0A4P9YR56_9FUNG</name>
<evidence type="ECO:0000259" key="6">
    <source>
        <dbReference type="PROSITE" id="PS50979"/>
    </source>
</evidence>
<dbReference type="CDD" id="cd06850">
    <property type="entry name" value="biotinyl_domain"/>
    <property type="match status" value="1"/>
</dbReference>
<evidence type="ECO:0000256" key="1">
    <source>
        <dbReference type="ARBA" id="ARBA00022598"/>
    </source>
</evidence>
<keyword evidence="4" id="KW-0092">Biotin</keyword>
<dbReference type="GO" id="GO:0005524">
    <property type="term" value="F:ATP binding"/>
    <property type="evidence" value="ECO:0007669"/>
    <property type="project" value="UniProtKB-KW"/>
</dbReference>
<dbReference type="PANTHER" id="PTHR18866">
    <property type="entry name" value="CARBOXYLASE:PYRUVATE/ACETYL-COA/PROPIONYL-COA CARBOXYLASE"/>
    <property type="match status" value="1"/>
</dbReference>
<evidence type="ECO:0000259" key="5">
    <source>
        <dbReference type="PROSITE" id="PS50968"/>
    </source>
</evidence>
<dbReference type="EMBL" id="KZ992233">
    <property type="protein sequence ID" value="RKP22343.1"/>
    <property type="molecule type" value="Genomic_DNA"/>
</dbReference>
<keyword evidence="2" id="KW-0547">Nucleotide-binding</keyword>
<dbReference type="InterPro" id="IPR000089">
    <property type="entry name" value="Biotin_lipoyl"/>
</dbReference>
<evidence type="ECO:0000256" key="3">
    <source>
        <dbReference type="ARBA" id="ARBA00022840"/>
    </source>
</evidence>
<evidence type="ECO:0000256" key="2">
    <source>
        <dbReference type="ARBA" id="ARBA00022741"/>
    </source>
</evidence>
<dbReference type="PROSITE" id="PS00188">
    <property type="entry name" value="BIOTIN"/>
    <property type="match status" value="1"/>
</dbReference>
<dbReference type="Pfam" id="PF02785">
    <property type="entry name" value="Biotin_carb_C"/>
    <property type="match status" value="1"/>
</dbReference>
<dbReference type="AlphaFoldDB" id="A0A4P9YR56"/>
<dbReference type="PROSITE" id="PS50968">
    <property type="entry name" value="BIOTINYL_LIPOYL"/>
    <property type="match status" value="1"/>
</dbReference>
<dbReference type="FunFam" id="2.40.50.100:FF:000003">
    <property type="entry name" value="Acetyl-CoA carboxylase biotin carboxyl carrier protein"/>
    <property type="match status" value="1"/>
</dbReference>
<dbReference type="GO" id="GO:0005739">
    <property type="term" value="C:mitochondrion"/>
    <property type="evidence" value="ECO:0007669"/>
    <property type="project" value="TreeGrafter"/>
</dbReference>
<dbReference type="PROSITE" id="PS50979">
    <property type="entry name" value="BC"/>
    <property type="match status" value="1"/>
</dbReference>
<dbReference type="SMART" id="SM00878">
    <property type="entry name" value="Biotin_carb_C"/>
    <property type="match status" value="1"/>
</dbReference>
<proteinExistence type="predicted"/>
<keyword evidence="1" id="KW-0436">Ligase</keyword>
<dbReference type="InterPro" id="IPR011053">
    <property type="entry name" value="Single_hybrid_motif"/>
</dbReference>
<dbReference type="Proteomes" id="UP000278143">
    <property type="component" value="Unassembled WGS sequence"/>
</dbReference>
<protein>
    <submittedName>
        <fullName evidence="7">Biotin carboxylase C-terminal domain-containing protein</fullName>
    </submittedName>
</protein>
<dbReference type="InterPro" id="IPR011054">
    <property type="entry name" value="Rudment_hybrid_motif"/>
</dbReference>
<dbReference type="SUPFAM" id="SSF51230">
    <property type="entry name" value="Single hybrid motif"/>
    <property type="match status" value="1"/>
</dbReference>
<keyword evidence="3" id="KW-0067">ATP-binding</keyword>
<evidence type="ECO:0000256" key="4">
    <source>
        <dbReference type="ARBA" id="ARBA00023267"/>
    </source>
</evidence>
<dbReference type="Gene3D" id="2.40.50.100">
    <property type="match status" value="1"/>
</dbReference>
<dbReference type="PANTHER" id="PTHR18866:SF33">
    <property type="entry name" value="METHYLCROTONOYL-COA CARBOXYLASE SUBUNIT ALPHA, MITOCHONDRIAL-RELATED"/>
    <property type="match status" value="1"/>
</dbReference>
<keyword evidence="8" id="KW-1185">Reference proteome</keyword>
<dbReference type="InterPro" id="IPR048429">
    <property type="entry name" value="MCC_alpha_BT"/>
</dbReference>
<dbReference type="Pfam" id="PF21139">
    <property type="entry name" value="BT_MCC_alpha"/>
    <property type="match status" value="1"/>
</dbReference>
<reference evidence="8" key="1">
    <citation type="journal article" date="2018" name="Nat. Microbiol.">
        <title>Leveraging single-cell genomics to expand the fungal tree of life.</title>
        <authorList>
            <person name="Ahrendt S.R."/>
            <person name="Quandt C.A."/>
            <person name="Ciobanu D."/>
            <person name="Clum A."/>
            <person name="Salamov A."/>
            <person name="Andreopoulos B."/>
            <person name="Cheng J.F."/>
            <person name="Woyke T."/>
            <person name="Pelin A."/>
            <person name="Henrissat B."/>
            <person name="Reynolds N.K."/>
            <person name="Benny G.L."/>
            <person name="Smith M.E."/>
            <person name="James T.Y."/>
            <person name="Grigoriev I.V."/>
        </authorList>
    </citation>
    <scope>NUCLEOTIDE SEQUENCE [LARGE SCALE GENOMIC DNA]</scope>
    <source>
        <strain evidence="8">Benny S71-1</strain>
    </source>
</reference>